<protein>
    <recommendedName>
        <fullName evidence="3">Xylanolytic transcriptional activator regulatory domain-containing protein</fullName>
    </recommendedName>
</protein>
<dbReference type="PANTHER" id="PTHR31668:SF10">
    <property type="entry name" value="ZN(II)2CYS6 TRANSCRIPTION FACTOR (EUROFUNG)"/>
    <property type="match status" value="1"/>
</dbReference>
<dbReference type="InterPro" id="IPR050797">
    <property type="entry name" value="Carb_Metab_Trans_Reg"/>
</dbReference>
<feature type="region of interest" description="Disordered" evidence="2">
    <location>
        <begin position="1"/>
        <end position="69"/>
    </location>
</feature>
<dbReference type="OrthoDB" id="3034343at2759"/>
<feature type="domain" description="Xylanolytic transcriptional activator regulatory" evidence="3">
    <location>
        <begin position="277"/>
        <end position="350"/>
    </location>
</feature>
<dbReference type="GO" id="GO:0003677">
    <property type="term" value="F:DNA binding"/>
    <property type="evidence" value="ECO:0007669"/>
    <property type="project" value="InterPro"/>
</dbReference>
<evidence type="ECO:0000313" key="4">
    <source>
        <dbReference type="EMBL" id="ROT42063.1"/>
    </source>
</evidence>
<name>A0A3N2Q5L1_SODAK</name>
<dbReference type="Pfam" id="PF04082">
    <property type="entry name" value="Fungal_trans"/>
    <property type="match status" value="1"/>
</dbReference>
<dbReference type="GO" id="GO:0005634">
    <property type="term" value="C:nucleus"/>
    <property type="evidence" value="ECO:0007669"/>
    <property type="project" value="TreeGrafter"/>
</dbReference>
<dbReference type="AlphaFoldDB" id="A0A3N2Q5L1"/>
<evidence type="ECO:0000256" key="2">
    <source>
        <dbReference type="SAM" id="MobiDB-lite"/>
    </source>
</evidence>
<dbReference type="CDD" id="cd12148">
    <property type="entry name" value="fungal_TF_MHR"/>
    <property type="match status" value="1"/>
</dbReference>
<gene>
    <name evidence="4" type="ORF">SODALDRAFT_269195</name>
</gene>
<dbReference type="STRING" id="1314773.A0A3N2Q5L1"/>
<evidence type="ECO:0000313" key="5">
    <source>
        <dbReference type="Proteomes" id="UP000272025"/>
    </source>
</evidence>
<organism evidence="4 5">
    <name type="scientific">Sodiomyces alkalinus (strain CBS 110278 / VKM F-3762 / F11)</name>
    <name type="common">Alkaliphilic filamentous fungus</name>
    <dbReference type="NCBI Taxonomy" id="1314773"/>
    <lineage>
        <taxon>Eukaryota</taxon>
        <taxon>Fungi</taxon>
        <taxon>Dikarya</taxon>
        <taxon>Ascomycota</taxon>
        <taxon>Pezizomycotina</taxon>
        <taxon>Sordariomycetes</taxon>
        <taxon>Hypocreomycetidae</taxon>
        <taxon>Glomerellales</taxon>
        <taxon>Plectosphaerellaceae</taxon>
        <taxon>Sodiomyces</taxon>
    </lineage>
</organism>
<dbReference type="PANTHER" id="PTHR31668">
    <property type="entry name" value="GLUCOSE TRANSPORT TRANSCRIPTION REGULATOR RGT1-RELATED-RELATED"/>
    <property type="match status" value="1"/>
</dbReference>
<feature type="compositionally biased region" description="Polar residues" evidence="2">
    <location>
        <begin position="36"/>
        <end position="69"/>
    </location>
</feature>
<dbReference type="InterPro" id="IPR007219">
    <property type="entry name" value="XnlR_reg_dom"/>
</dbReference>
<dbReference type="GO" id="GO:0006351">
    <property type="term" value="P:DNA-templated transcription"/>
    <property type="evidence" value="ECO:0007669"/>
    <property type="project" value="InterPro"/>
</dbReference>
<keyword evidence="5" id="KW-1185">Reference proteome</keyword>
<dbReference type="SMART" id="SM00906">
    <property type="entry name" value="Fungal_trans"/>
    <property type="match status" value="1"/>
</dbReference>
<keyword evidence="1" id="KW-0539">Nucleus</keyword>
<dbReference type="GO" id="GO:0001080">
    <property type="term" value="P:nitrogen catabolite activation of transcription from RNA polymerase II promoter"/>
    <property type="evidence" value="ECO:0007669"/>
    <property type="project" value="TreeGrafter"/>
</dbReference>
<dbReference type="GO" id="GO:0008270">
    <property type="term" value="F:zinc ion binding"/>
    <property type="evidence" value="ECO:0007669"/>
    <property type="project" value="InterPro"/>
</dbReference>
<evidence type="ECO:0000256" key="1">
    <source>
        <dbReference type="ARBA" id="ARBA00023242"/>
    </source>
</evidence>
<accession>A0A3N2Q5L1</accession>
<dbReference type="Proteomes" id="UP000272025">
    <property type="component" value="Unassembled WGS sequence"/>
</dbReference>
<dbReference type="RefSeq" id="XP_028469869.1">
    <property type="nucleotide sequence ID" value="XM_028607644.1"/>
</dbReference>
<dbReference type="GeneID" id="39576122"/>
<sequence>MCQAHGSDCAFPPSPESNQRNKGASRRGKAIVARSARQSSVTAAPSNRTNELSLGNNPLSSTSQPPSTVLTEAPQIHDMAISLDQEEDDDSPHIVGPALTSDNHVLADYLSTVSGARGGTRGLPIIRPMMGGDSEPVMFTKVMRRPLGMAMNPSPPSLQLQAIEKLVEPWTDQVVDMYMGKTNICFPLLDEASFRDQYLNARGRISPALLSCLYAHSLSYWQYDAHLSSQRCPDGRFVWNLACQILYSELQYSPGMATIAAMLLNAGGRPSTSMIGNGVLLGAAVSISYSLGLNRNPLSWHIPQSEKYLRMKIWWCLLIHDRWYVLAYGTPPRLRREHYDVPSPTHEYLSTSKESQGAEAVFISVVGLSEVLEGFLDYVYLLPGGSACSSVSELELSLDRWIDSLAGDVRKIIIRGTHLGVHGASNLRLAYLSIRLLLRRIELNNHKQSTDSDPEKLSCRYVQVRRTAEDIVLLVQELDARQLGDFWLPMSAFTFSHTATLLIRCALETEEMPAALAKSPSLLLASELLKALRSHQRQHGWDLGDICLAQHSDVVDKLLTPDPSEDPLANPFPELQCDFMPDFPFMDDFFLGPNPD</sequence>
<proteinExistence type="predicted"/>
<dbReference type="EMBL" id="ML119051">
    <property type="protein sequence ID" value="ROT42063.1"/>
    <property type="molecule type" value="Genomic_DNA"/>
</dbReference>
<evidence type="ECO:0000259" key="3">
    <source>
        <dbReference type="SMART" id="SM00906"/>
    </source>
</evidence>
<reference evidence="4 5" key="1">
    <citation type="journal article" date="2018" name="Mol. Ecol.">
        <title>The obligate alkalophilic soda-lake fungus Sodiomyces alkalinus has shifted to a protein diet.</title>
        <authorList>
            <person name="Grum-Grzhimaylo A.A."/>
            <person name="Falkoski D.L."/>
            <person name="van den Heuvel J."/>
            <person name="Valero-Jimenez C.A."/>
            <person name="Min B."/>
            <person name="Choi I.G."/>
            <person name="Lipzen A."/>
            <person name="Daum C.G."/>
            <person name="Aanen D.K."/>
            <person name="Tsang A."/>
            <person name="Henrissat B."/>
            <person name="Bilanenko E.N."/>
            <person name="de Vries R.P."/>
            <person name="van Kan J.A.L."/>
            <person name="Grigoriev I.V."/>
            <person name="Debets A.J.M."/>
        </authorList>
    </citation>
    <scope>NUCLEOTIDE SEQUENCE [LARGE SCALE GENOMIC DNA]</scope>
    <source>
        <strain evidence="4 5">F11</strain>
    </source>
</reference>